<dbReference type="GO" id="GO:0017108">
    <property type="term" value="F:5'-flap endonuclease activity"/>
    <property type="evidence" value="ECO:0007669"/>
    <property type="project" value="InterPro"/>
</dbReference>
<accession>A0A1E1L1I9</accession>
<evidence type="ECO:0000256" key="4">
    <source>
        <dbReference type="ARBA" id="ARBA00022763"/>
    </source>
</evidence>
<evidence type="ECO:0000256" key="1">
    <source>
        <dbReference type="ARBA" id="ARBA00004123"/>
    </source>
</evidence>
<dbReference type="Proteomes" id="UP000178129">
    <property type="component" value="Unassembled WGS sequence"/>
</dbReference>
<feature type="region of interest" description="Disordered" evidence="10">
    <location>
        <begin position="655"/>
        <end position="752"/>
    </location>
</feature>
<evidence type="ECO:0000256" key="3">
    <source>
        <dbReference type="ARBA" id="ARBA00022553"/>
    </source>
</evidence>
<evidence type="ECO:0000256" key="2">
    <source>
        <dbReference type="ARBA" id="ARBA00006661"/>
    </source>
</evidence>
<reference evidence="12" key="1">
    <citation type="submission" date="2016-03" db="EMBL/GenBank/DDBJ databases">
        <authorList>
            <person name="Ploux O."/>
        </authorList>
    </citation>
    <scope>NUCLEOTIDE SEQUENCE [LARGE SCALE GENOMIC DNA]</scope>
    <source>
        <strain evidence="12">UK7</strain>
    </source>
</reference>
<evidence type="ECO:0000256" key="6">
    <source>
        <dbReference type="ARBA" id="ARBA00023204"/>
    </source>
</evidence>
<evidence type="ECO:0000256" key="10">
    <source>
        <dbReference type="SAM" id="MobiDB-lite"/>
    </source>
</evidence>
<evidence type="ECO:0000256" key="5">
    <source>
        <dbReference type="ARBA" id="ARBA00023172"/>
    </source>
</evidence>
<comment type="PTM">
    <text evidence="9">Phosphorylated in response to DNA damage.</text>
</comment>
<feature type="region of interest" description="Disordered" evidence="10">
    <location>
        <begin position="524"/>
        <end position="555"/>
    </location>
</feature>
<feature type="region of interest" description="Disordered" evidence="10">
    <location>
        <begin position="568"/>
        <end position="600"/>
    </location>
</feature>
<keyword evidence="5 9" id="KW-0233">DNA recombination</keyword>
<organism evidence="11 12">
    <name type="scientific">Rhynchosporium graminicola</name>
    <dbReference type="NCBI Taxonomy" id="2792576"/>
    <lineage>
        <taxon>Eukaryota</taxon>
        <taxon>Fungi</taxon>
        <taxon>Dikarya</taxon>
        <taxon>Ascomycota</taxon>
        <taxon>Pezizomycotina</taxon>
        <taxon>Leotiomycetes</taxon>
        <taxon>Helotiales</taxon>
        <taxon>Ploettnerulaceae</taxon>
        <taxon>Rhynchosporium</taxon>
    </lineage>
</organism>
<keyword evidence="7 9" id="KW-0539">Nucleus</keyword>
<comment type="subcellular location">
    <subcellularLocation>
        <location evidence="1 9">Nucleus</location>
    </subcellularLocation>
</comment>
<comment type="subunit">
    <text evidence="9">Forms a heterodimer with SLX1.</text>
</comment>
<protein>
    <recommendedName>
        <fullName evidence="8 9">Structure-specific endonuclease subunit SLX4</fullName>
    </recommendedName>
</protein>
<keyword evidence="12" id="KW-1185">Reference proteome</keyword>
<feature type="compositionally biased region" description="Polar residues" evidence="10">
    <location>
        <begin position="658"/>
        <end position="670"/>
    </location>
</feature>
<keyword evidence="6 9" id="KW-0234">DNA repair</keyword>
<keyword evidence="11" id="KW-0540">Nuclease</keyword>
<dbReference type="GO" id="GO:0033557">
    <property type="term" value="C:Slx1-Slx4 complex"/>
    <property type="evidence" value="ECO:0007669"/>
    <property type="project" value="UniProtKB-UniRule"/>
</dbReference>
<dbReference type="InterPro" id="IPR018574">
    <property type="entry name" value="Structure-sp_endonuc_su_Slx4"/>
</dbReference>
<dbReference type="EMBL" id="FJUW01000032">
    <property type="protein sequence ID" value="CZT04377.1"/>
    <property type="molecule type" value="Genomic_DNA"/>
</dbReference>
<dbReference type="Pfam" id="PF09494">
    <property type="entry name" value="Slx4"/>
    <property type="match status" value="1"/>
</dbReference>
<keyword evidence="4 9" id="KW-0227">DNA damage</keyword>
<dbReference type="InParanoid" id="A0A1E1L1I9"/>
<keyword evidence="3 9" id="KW-0597">Phosphoprotein</keyword>
<feature type="compositionally biased region" description="Polar residues" evidence="10">
    <location>
        <begin position="524"/>
        <end position="543"/>
    </location>
</feature>
<sequence length="868" mass="94318">MANVYIISSSPPSRHLSIFDMPSSPPLPSVNDILKKKPQALRRGSRASPVPQIEMVALTSAATLLQKEPSRDIDVNAAENSTTTVKPKACRVSTKKVDNVGKVAKPKKVATKKDVTFDGETLVKKPRKTRAKKADIVGEDGIAVTKVPVQRKSRAKKLAQDTLPNRNLVEKPPRKTKAKKDPGSQTKLPKGRVTKASTASDAKALGSTLFEDNLDHGLVEAISRRKAWTPPPSRQDSITTPASVGLLGGSVSVESLLSGEKLNGFTDLLGNFGFTKAEGQTTKPTVAAVGIPKRKLIELVKTSVAAAAATSPEKAAKKKARTLTDLATSAYAELEEEEPPADPAPLLQYFSLQTAERTTTDGFKIPSKSRSKIPTKGAAKGKKGTLQAPILLSPESAMKQVGRQDFVFGTSSQLAREDSPTLLRDLHEAMQASNEAEDDPFADVLIESVSQTISDQGKSSVSTKRNLWSAASHGGEAIIEDIDMIELVDTPVPAKTAAVQGILDPQSSMLDGDDESFWHDVEELSQSLTQKSQPVEAQSQMSVSEDLIDKSPPSPTKRIALEAESLELTLPASTQPPESSQPAIKPTRKPRKPKELVKPDFSSYTTAQLTKEIASYKFKPIKSRNSMITLLKKCWEGKNKIALAAQSTNKSPIPLAVSSKSAVPTKSQPAVSPKRPRGRPRKDSTASPEKPNKTTPRKKGLTSVEYLEMDSDTPLSQMRTLRKSPKKPKDYAEDIFDSEPRLTPSPPRRKISPKKTKALTLKFSSSLSDASVELSPTSSQRHLFKHISSAVTTASPAKDSINPSWHEKILLYDPIILEDLTVWLNTGALEKAGWDGEVDPKEVKKWCESKSICCLWRENLRGGTRSRY</sequence>
<dbReference type="AlphaFoldDB" id="A0A1E1L1I9"/>
<evidence type="ECO:0000313" key="12">
    <source>
        <dbReference type="Proteomes" id="UP000178129"/>
    </source>
</evidence>
<feature type="compositionally biased region" description="Polar residues" evidence="10">
    <location>
        <begin position="571"/>
        <end position="582"/>
    </location>
</feature>
<comment type="function">
    <text evidence="9">Regulatory subunit of the SLX1-SLX4 structure-specific endonuclease that resolves DNA secondary structures generated during DNA repair and recombination. Has endonuclease activity towards branched DNA substrates, introducing single-strand cuts in duplex DNA close to junctions with ss-DNA.</text>
</comment>
<keyword evidence="11" id="KW-0378">Hydrolase</keyword>
<comment type="similarity">
    <text evidence="2 9">Belongs to the SLX4 family.</text>
</comment>
<keyword evidence="11" id="KW-0255">Endonuclease</keyword>
<dbReference type="HAMAP" id="MF_03110">
    <property type="entry name" value="Endonuc_su_Slx4"/>
    <property type="match status" value="1"/>
</dbReference>
<gene>
    <name evidence="9" type="primary">SLX4</name>
    <name evidence="11" type="ORF">RCO7_10036</name>
</gene>
<dbReference type="GO" id="GO:0006260">
    <property type="term" value="P:DNA replication"/>
    <property type="evidence" value="ECO:0007669"/>
    <property type="project" value="InterPro"/>
</dbReference>
<feature type="region of interest" description="Disordered" evidence="10">
    <location>
        <begin position="151"/>
        <end position="199"/>
    </location>
</feature>
<dbReference type="STRING" id="914237.A0A1E1L1I9"/>
<dbReference type="GO" id="GO:0006281">
    <property type="term" value="P:DNA repair"/>
    <property type="evidence" value="ECO:0007669"/>
    <property type="project" value="UniProtKB-UniRule"/>
</dbReference>
<dbReference type="GO" id="GO:0006310">
    <property type="term" value="P:DNA recombination"/>
    <property type="evidence" value="ECO:0007669"/>
    <property type="project" value="UniProtKB-UniRule"/>
</dbReference>
<evidence type="ECO:0000313" key="11">
    <source>
        <dbReference type="EMBL" id="CZT04377.1"/>
    </source>
</evidence>
<proteinExistence type="inferred from homology"/>
<evidence type="ECO:0000256" key="9">
    <source>
        <dbReference type="HAMAP-Rule" id="MF_03110"/>
    </source>
</evidence>
<evidence type="ECO:0000256" key="7">
    <source>
        <dbReference type="ARBA" id="ARBA00023242"/>
    </source>
</evidence>
<dbReference type="InterPro" id="IPR027784">
    <property type="entry name" value="Slx4_ascomycetes"/>
</dbReference>
<comment type="caution">
    <text evidence="11">The sequence shown here is derived from an EMBL/GenBank/DDBJ whole genome shotgun (WGS) entry which is preliminary data.</text>
</comment>
<evidence type="ECO:0000256" key="8">
    <source>
        <dbReference type="ARBA" id="ARBA00029496"/>
    </source>
</evidence>
<dbReference type="CDD" id="cd22999">
    <property type="entry name" value="SAP_SLX4"/>
    <property type="match status" value="1"/>
</dbReference>
<name>A0A1E1L1I9_9HELO</name>